<evidence type="ECO:0000256" key="7">
    <source>
        <dbReference type="ARBA" id="ARBA00023040"/>
    </source>
</evidence>
<feature type="transmembrane region" description="Helical" evidence="13">
    <location>
        <begin position="456"/>
        <end position="474"/>
    </location>
</feature>
<proteinExistence type="inferred from homology"/>
<dbReference type="InterPro" id="IPR017983">
    <property type="entry name" value="GPCR_2_secretin-like_CS"/>
</dbReference>
<organism evidence="16 17">
    <name type="scientific">Limulus polyphemus</name>
    <name type="common">Atlantic horseshoe crab</name>
    <dbReference type="NCBI Taxonomy" id="6850"/>
    <lineage>
        <taxon>Eukaryota</taxon>
        <taxon>Metazoa</taxon>
        <taxon>Ecdysozoa</taxon>
        <taxon>Arthropoda</taxon>
        <taxon>Chelicerata</taxon>
        <taxon>Merostomata</taxon>
        <taxon>Xiphosura</taxon>
        <taxon>Limulidae</taxon>
        <taxon>Limulus</taxon>
    </lineage>
</organism>
<evidence type="ECO:0000313" key="17">
    <source>
        <dbReference type="RefSeq" id="XP_022237602.1"/>
    </source>
</evidence>
<accession>A0ABM1S1U7</accession>
<dbReference type="PRINTS" id="PR01350">
    <property type="entry name" value="CTRFAMILY"/>
</dbReference>
<feature type="transmembrane region" description="Helical" evidence="13">
    <location>
        <begin position="331"/>
        <end position="353"/>
    </location>
</feature>
<evidence type="ECO:0000256" key="9">
    <source>
        <dbReference type="ARBA" id="ARBA00023157"/>
    </source>
</evidence>
<comment type="similarity">
    <text evidence="2">Belongs to the G-protein coupled receptor 2 family.</text>
</comment>
<dbReference type="CDD" id="cd15041">
    <property type="entry name" value="7tmB1_hormone_R"/>
    <property type="match status" value="1"/>
</dbReference>
<feature type="transmembrane region" description="Helical" evidence="13">
    <location>
        <begin position="494"/>
        <end position="511"/>
    </location>
</feature>
<evidence type="ECO:0000256" key="3">
    <source>
        <dbReference type="ARBA" id="ARBA00022475"/>
    </source>
</evidence>
<evidence type="ECO:0000256" key="5">
    <source>
        <dbReference type="ARBA" id="ARBA00022729"/>
    </source>
</evidence>
<dbReference type="PANTHER" id="PTHR45620">
    <property type="entry name" value="PDF RECEPTOR-LIKE PROTEIN-RELATED"/>
    <property type="match status" value="1"/>
</dbReference>
<evidence type="ECO:0000256" key="8">
    <source>
        <dbReference type="ARBA" id="ARBA00023136"/>
    </source>
</evidence>
<dbReference type="InterPro" id="IPR050332">
    <property type="entry name" value="GPCR_2"/>
</dbReference>
<dbReference type="PROSITE" id="PS00649">
    <property type="entry name" value="G_PROTEIN_RECEP_F2_1"/>
    <property type="match status" value="1"/>
</dbReference>
<keyword evidence="7" id="KW-0297">G-protein coupled receptor</keyword>
<evidence type="ECO:0000256" key="6">
    <source>
        <dbReference type="ARBA" id="ARBA00022989"/>
    </source>
</evidence>
<dbReference type="Gene3D" id="4.10.1240.10">
    <property type="entry name" value="GPCR, family 2, extracellular hormone receptor domain"/>
    <property type="match status" value="1"/>
</dbReference>
<dbReference type="Gene3D" id="1.20.1070.10">
    <property type="entry name" value="Rhodopsin 7-helix transmembrane proteins"/>
    <property type="match status" value="1"/>
</dbReference>
<dbReference type="InterPro" id="IPR003287">
    <property type="entry name" value="GPCR_2_calcitonin_rcpt_fam"/>
</dbReference>
<dbReference type="PANTHER" id="PTHR45620:SF42">
    <property type="entry name" value="G-PROTEIN COUPLED RECEPTOR SEB-2"/>
    <property type="match status" value="1"/>
</dbReference>
<keyword evidence="12" id="KW-0807">Transducer</keyword>
<dbReference type="GeneID" id="106478314"/>
<dbReference type="Pfam" id="PF00002">
    <property type="entry name" value="7tm_2"/>
    <property type="match status" value="1"/>
</dbReference>
<keyword evidence="6 13" id="KW-1133">Transmembrane helix</keyword>
<keyword evidence="8 13" id="KW-0472">Membrane</keyword>
<keyword evidence="16" id="KW-1185">Reference proteome</keyword>
<sequence length="613" mass="70726">MFEVRAQRFRPMLKPVDDSLLSPTPASVRTCTRRITMTFFLLVALIVNKFGCAYTEQTVDYPPSVTSEQWGSSSAELPSVHEERMMSVTAQWDSLRAERELKPTTTTHMPKESVKCRNQRGFYIKDIYEYDACAWCYHFMPDWAFHTDNPKFEYVSVGTLKDPLTNKTYLAETKNRSHLIFDTFLSKRYAENWVSCCKAAAKCCDEMTSTPVTVNDKKYCPRTWDGWNCWPDTPGGKTALAVCPDHVYFKSEPPNCARYAKKQCWKNGTWFINKYNTEWTNYSQCGIVKNLQNRLYFQVATFAVSIFVLIPAIIIFSVYKQLQVHRITMHKHLFLALLMNGIFVITFTSVVLMDESDKEESILKQNGAVCKMLLILKNYFRMTTYMWMLCEGFYLHKLIAAAFAEQKNLLMFYIIGWIFPLLPISIYGIIRKILADDNCWAIPEERYEWIMNTPNLLSLLLNLAFLCNIIRVLVTKLRAAHTNEPSQFRKAVRATLVLVPLFGLHFTLVIYRPDSGSCGWIEAYFYLSYAMDGLQGCLVALIFCYLNGEVQCLLKRSYHRFKLKRSLEGSTACHHNASRNPRISTTTQVTYITEGSRSNIACVNNGSAEFQMK</sequence>
<evidence type="ECO:0000313" key="16">
    <source>
        <dbReference type="Proteomes" id="UP000694941"/>
    </source>
</evidence>
<evidence type="ECO:0000256" key="1">
    <source>
        <dbReference type="ARBA" id="ARBA00004651"/>
    </source>
</evidence>
<name>A0ABM1S1U7_LIMPO</name>
<dbReference type="PROSITE" id="PS50261">
    <property type="entry name" value="G_PROTEIN_RECEP_F2_4"/>
    <property type="match status" value="1"/>
</dbReference>
<reference evidence="17" key="1">
    <citation type="submission" date="2025-08" db="UniProtKB">
        <authorList>
            <consortium name="RefSeq"/>
        </authorList>
    </citation>
    <scope>IDENTIFICATION</scope>
    <source>
        <tissue evidence="17">Muscle</tissue>
    </source>
</reference>
<feature type="transmembrane region" description="Helical" evidence="13">
    <location>
        <begin position="384"/>
        <end position="403"/>
    </location>
</feature>
<feature type="transmembrane region" description="Helical" evidence="13">
    <location>
        <begin position="410"/>
        <end position="430"/>
    </location>
</feature>
<evidence type="ECO:0000256" key="13">
    <source>
        <dbReference type="SAM" id="Phobius"/>
    </source>
</evidence>
<feature type="transmembrane region" description="Helical" evidence="13">
    <location>
        <begin position="295"/>
        <end position="319"/>
    </location>
</feature>
<dbReference type="SUPFAM" id="SSF111418">
    <property type="entry name" value="Hormone receptor domain"/>
    <property type="match status" value="1"/>
</dbReference>
<evidence type="ECO:0000256" key="2">
    <source>
        <dbReference type="ARBA" id="ARBA00005314"/>
    </source>
</evidence>
<feature type="domain" description="G-protein coupled receptors family 2 profile 1" evidence="14">
    <location>
        <begin position="202"/>
        <end position="289"/>
    </location>
</feature>
<dbReference type="PRINTS" id="PR00249">
    <property type="entry name" value="GPCRSECRETIN"/>
</dbReference>
<evidence type="ECO:0000259" key="14">
    <source>
        <dbReference type="PROSITE" id="PS50227"/>
    </source>
</evidence>
<evidence type="ECO:0000256" key="4">
    <source>
        <dbReference type="ARBA" id="ARBA00022692"/>
    </source>
</evidence>
<dbReference type="Proteomes" id="UP000694941">
    <property type="component" value="Unplaced"/>
</dbReference>
<dbReference type="Pfam" id="PF02793">
    <property type="entry name" value="HRM"/>
    <property type="match status" value="1"/>
</dbReference>
<evidence type="ECO:0000256" key="10">
    <source>
        <dbReference type="ARBA" id="ARBA00023170"/>
    </source>
</evidence>
<keyword evidence="5" id="KW-0732">Signal</keyword>
<dbReference type="PROSITE" id="PS00650">
    <property type="entry name" value="G_PROTEIN_RECEP_F2_2"/>
    <property type="match status" value="1"/>
</dbReference>
<evidence type="ECO:0000256" key="11">
    <source>
        <dbReference type="ARBA" id="ARBA00023180"/>
    </source>
</evidence>
<dbReference type="InterPro" id="IPR001879">
    <property type="entry name" value="GPCR_2_extracellular_dom"/>
</dbReference>
<dbReference type="InterPro" id="IPR017981">
    <property type="entry name" value="GPCR_2-like_7TM"/>
</dbReference>
<dbReference type="PROSITE" id="PS50227">
    <property type="entry name" value="G_PROTEIN_RECEP_F2_3"/>
    <property type="match status" value="1"/>
</dbReference>
<evidence type="ECO:0000256" key="12">
    <source>
        <dbReference type="ARBA" id="ARBA00023224"/>
    </source>
</evidence>
<keyword evidence="3" id="KW-1003">Cell membrane</keyword>
<gene>
    <name evidence="17" type="primary">LOC106478314</name>
</gene>
<dbReference type="InterPro" id="IPR036445">
    <property type="entry name" value="GPCR_2_extracell_dom_sf"/>
</dbReference>
<comment type="subcellular location">
    <subcellularLocation>
        <location evidence="1">Cell membrane</location>
        <topology evidence="1">Multi-pass membrane protein</topology>
    </subcellularLocation>
</comment>
<protein>
    <submittedName>
        <fullName evidence="17">Calcitonin gene-related peptide type 1 receptor-like isoform X1</fullName>
    </submittedName>
</protein>
<feature type="domain" description="G-protein coupled receptors family 2 profile 2" evidence="15">
    <location>
        <begin position="294"/>
        <end position="547"/>
    </location>
</feature>
<keyword evidence="4 13" id="KW-0812">Transmembrane</keyword>
<evidence type="ECO:0000259" key="15">
    <source>
        <dbReference type="PROSITE" id="PS50261"/>
    </source>
</evidence>
<keyword evidence="11" id="KW-0325">Glycoprotein</keyword>
<keyword evidence="9" id="KW-1015">Disulfide bond</keyword>
<dbReference type="InterPro" id="IPR000832">
    <property type="entry name" value="GPCR_2_secretin-like"/>
</dbReference>
<feature type="transmembrane region" description="Helical" evidence="13">
    <location>
        <begin position="523"/>
        <end position="546"/>
    </location>
</feature>
<dbReference type="SMART" id="SM00008">
    <property type="entry name" value="HormR"/>
    <property type="match status" value="1"/>
</dbReference>
<dbReference type="RefSeq" id="XP_022237602.1">
    <property type="nucleotide sequence ID" value="XM_022381894.1"/>
</dbReference>
<keyword evidence="10" id="KW-0675">Receptor</keyword>